<protein>
    <submittedName>
        <fullName evidence="1">44231_t:CDS:1</fullName>
    </submittedName>
</protein>
<feature type="non-terminal residue" evidence="1">
    <location>
        <position position="153"/>
    </location>
</feature>
<gene>
    <name evidence="1" type="ORF">GMARGA_LOCUS37715</name>
</gene>
<feature type="non-terminal residue" evidence="1">
    <location>
        <position position="1"/>
    </location>
</feature>
<evidence type="ECO:0000313" key="1">
    <source>
        <dbReference type="EMBL" id="CAG8845573.1"/>
    </source>
</evidence>
<name>A0ABN7X478_GIGMA</name>
<dbReference type="Proteomes" id="UP000789901">
    <property type="component" value="Unassembled WGS sequence"/>
</dbReference>
<keyword evidence="2" id="KW-1185">Reference proteome</keyword>
<accession>A0ABN7X478</accession>
<dbReference type="EMBL" id="CAJVQB010080098">
    <property type="protein sequence ID" value="CAG8845573.1"/>
    <property type="molecule type" value="Genomic_DNA"/>
</dbReference>
<organism evidence="1 2">
    <name type="scientific">Gigaspora margarita</name>
    <dbReference type="NCBI Taxonomy" id="4874"/>
    <lineage>
        <taxon>Eukaryota</taxon>
        <taxon>Fungi</taxon>
        <taxon>Fungi incertae sedis</taxon>
        <taxon>Mucoromycota</taxon>
        <taxon>Glomeromycotina</taxon>
        <taxon>Glomeromycetes</taxon>
        <taxon>Diversisporales</taxon>
        <taxon>Gigasporaceae</taxon>
        <taxon>Gigaspora</taxon>
    </lineage>
</organism>
<proteinExistence type="predicted"/>
<comment type="caution">
    <text evidence="1">The sequence shown here is derived from an EMBL/GenBank/DDBJ whole genome shotgun (WGS) entry which is preliminary data.</text>
</comment>
<reference evidence="1 2" key="1">
    <citation type="submission" date="2021-06" db="EMBL/GenBank/DDBJ databases">
        <authorList>
            <person name="Kallberg Y."/>
            <person name="Tangrot J."/>
            <person name="Rosling A."/>
        </authorList>
    </citation>
    <scope>NUCLEOTIDE SEQUENCE [LARGE SCALE GENOMIC DNA]</scope>
    <source>
        <strain evidence="1 2">120-4 pot B 10/14</strain>
    </source>
</reference>
<evidence type="ECO:0000313" key="2">
    <source>
        <dbReference type="Proteomes" id="UP000789901"/>
    </source>
</evidence>
<sequence length="153" mass="17648">TDQIHSYINKYNSSSSTRIFGLDEQNAKVYSVLSREIRVLDKKLDDYHSKLERELEDLDECVDRDTIVDLIHEIVHLLLINKRKAEESESVEIIELSTHLSEINTKLNDKLIAEIKKINSRDAGYASEAQKLFNDMATKINNIEEACYNNFAS</sequence>